<dbReference type="InterPro" id="IPR045124">
    <property type="entry name" value="Su(sable)-like"/>
</dbReference>
<dbReference type="GO" id="GO:0008270">
    <property type="term" value="F:zinc ion binding"/>
    <property type="evidence" value="ECO:0007669"/>
    <property type="project" value="UniProtKB-KW"/>
</dbReference>
<dbReference type="SUPFAM" id="SSF90229">
    <property type="entry name" value="CCCH zinc finger"/>
    <property type="match status" value="2"/>
</dbReference>
<organism evidence="8 9">
    <name type="scientific">Zophobas morio</name>
    <dbReference type="NCBI Taxonomy" id="2755281"/>
    <lineage>
        <taxon>Eukaryota</taxon>
        <taxon>Metazoa</taxon>
        <taxon>Ecdysozoa</taxon>
        <taxon>Arthropoda</taxon>
        <taxon>Hexapoda</taxon>
        <taxon>Insecta</taxon>
        <taxon>Pterygota</taxon>
        <taxon>Neoptera</taxon>
        <taxon>Endopterygota</taxon>
        <taxon>Coleoptera</taxon>
        <taxon>Polyphaga</taxon>
        <taxon>Cucujiformia</taxon>
        <taxon>Tenebrionidae</taxon>
        <taxon>Zophobas</taxon>
    </lineage>
</organism>
<feature type="compositionally biased region" description="Basic and acidic residues" evidence="6">
    <location>
        <begin position="615"/>
        <end position="625"/>
    </location>
</feature>
<keyword evidence="3 5" id="KW-0863">Zinc-finger</keyword>
<feature type="region of interest" description="Disordered" evidence="6">
    <location>
        <begin position="615"/>
        <end position="634"/>
    </location>
</feature>
<feature type="compositionally biased region" description="Basic and acidic residues" evidence="6">
    <location>
        <begin position="46"/>
        <end position="79"/>
    </location>
</feature>
<feature type="region of interest" description="Disordered" evidence="6">
    <location>
        <begin position="797"/>
        <end position="819"/>
    </location>
</feature>
<feature type="compositionally biased region" description="Basic residues" evidence="6">
    <location>
        <begin position="234"/>
        <end position="252"/>
    </location>
</feature>
<reference evidence="8" key="1">
    <citation type="journal article" date="2023" name="G3 (Bethesda)">
        <title>Whole genome assemblies of Zophobas morio and Tenebrio molitor.</title>
        <authorList>
            <person name="Kaur S."/>
            <person name="Stinson S.A."/>
            <person name="diCenzo G.C."/>
        </authorList>
    </citation>
    <scope>NUCLEOTIDE SEQUENCE</scope>
    <source>
        <strain evidence="8">QUZm001</strain>
    </source>
</reference>
<evidence type="ECO:0000256" key="5">
    <source>
        <dbReference type="PROSITE-ProRule" id="PRU00723"/>
    </source>
</evidence>
<feature type="zinc finger region" description="C3H1-type" evidence="5">
    <location>
        <begin position="317"/>
        <end position="340"/>
    </location>
</feature>
<feature type="compositionally biased region" description="Polar residues" evidence="6">
    <location>
        <begin position="455"/>
        <end position="465"/>
    </location>
</feature>
<feature type="region of interest" description="Disordered" evidence="6">
    <location>
        <begin position="982"/>
        <end position="1044"/>
    </location>
</feature>
<dbReference type="Gene3D" id="4.10.1000.10">
    <property type="entry name" value="Zinc finger, CCCH-type"/>
    <property type="match status" value="1"/>
</dbReference>
<dbReference type="GO" id="GO:0003723">
    <property type="term" value="F:RNA binding"/>
    <property type="evidence" value="ECO:0007669"/>
    <property type="project" value="InterPro"/>
</dbReference>
<feature type="domain" description="C3H1-type" evidence="7">
    <location>
        <begin position="317"/>
        <end position="340"/>
    </location>
</feature>
<feature type="compositionally biased region" description="Basic and acidic residues" evidence="6">
    <location>
        <begin position="222"/>
        <end position="233"/>
    </location>
</feature>
<sequence>MALVCDIESSTPAASEEPAAAELAPENDLEDGEIEDDGEDEVPPPEAEKPKEIEQTQPPKEKIERGIERNRHERSERRRHEDKKKHMTEAEKSILHLRKRERMQREKWEKYEKFRKEQNMDAPAVDDFAINIEKAIASVLKKDKHASDEEKDEEKRGRKRKSRDKDRQKGSKQRKLDSPKSEDVDENEFLNVRGGSPKSDDNKKDKSVSPTRSDDSYDSEYSSDRSKGDDRRKRDYKKGKRSRERNRKRSRERRPDQPQFKDQQGVCVFFLQGKCQKNDCPYSHEAMPPMKLELCKFYLKDCCAKGEKCSYMHSEFPCKFYHTGLVCLQAENCKFAHGGPLDEHRKQILFKHIETAPREILGGFPRMSREEALNKINIAQQSLMGQYGCEKDDKGVANVFDINVPAPLEANVDAFAKPKSDKPSRNRPSRWQDPEPMDTSQPPPSNFPIKPFYTPQDQDMRINSNGDIDMRTLPPLTQIAPQTPMMGAAGEEPNVDADTNNFTQDIDIRNPNMLQFDTKDVDIRQQILASKDVDIRQIPPVFDEDENRLQIDTGESGEGLPADLPKTQRELYMRIQSQQKTNLPEQAQESVEVDENINWYSDDDDEDENRLTIKVDNEEEKKEGSECTIMSPTQIKPQEVVEKLGDLSKIDISAEVTKLLTSMSQQKEAPKPAIRDPRQLRSQQASQQQPSTEQKISIYEQGSITCTETEPRSPDEVVDTDIRGRPDVDLRNLHLPFKGMLNYTPAKEIDASVNSHPPMTWKVEIVDIPRPDYTGLKLNVQDAEKTGDPRLRKIFRLSTEEKDSPASPKASPKASTRIDPRLKKIEDSKQPDTNNLSYNQQLNILQSSAFFQSLTSNQKLLLNQELATKSEQNGFNDPVLNSMLSTLNLIPQNMTANPNMGAALNILANVNKLNQPIMANNPPGPMVIRQNPGMMNQMVQPGLLGAAPGIPNIPGDFPMNFDPRNGGGMMNNMNNGPQFGNFPDNNNFGGGFDDYYPGQDNFGHRDNRNFNRDRRRGRNNFNRNNGNRNFRNRNNRNNRGHTPP</sequence>
<comment type="caution">
    <text evidence="8">The sequence shown here is derived from an EMBL/GenBank/DDBJ whole genome shotgun (WGS) entry which is preliminary data.</text>
</comment>
<dbReference type="EMBL" id="JALNTZ010000005">
    <property type="protein sequence ID" value="KAJ3653085.1"/>
    <property type="molecule type" value="Genomic_DNA"/>
</dbReference>
<feature type="region of interest" description="Disordered" evidence="6">
    <location>
        <begin position="413"/>
        <end position="465"/>
    </location>
</feature>
<dbReference type="GO" id="GO:0005634">
    <property type="term" value="C:nucleus"/>
    <property type="evidence" value="ECO:0007669"/>
    <property type="project" value="TreeGrafter"/>
</dbReference>
<dbReference type="PROSITE" id="PS50103">
    <property type="entry name" value="ZF_C3H1"/>
    <property type="match status" value="3"/>
</dbReference>
<feature type="compositionally biased region" description="Low complexity" evidence="6">
    <location>
        <begin position="8"/>
        <end position="24"/>
    </location>
</feature>
<gene>
    <name evidence="8" type="ORF">Zmor_019002</name>
</gene>
<feature type="region of interest" description="Disordered" evidence="6">
    <location>
        <begin position="139"/>
        <end position="260"/>
    </location>
</feature>
<evidence type="ECO:0000259" key="7">
    <source>
        <dbReference type="PROSITE" id="PS50103"/>
    </source>
</evidence>
<feature type="compositionally biased region" description="Low complexity" evidence="6">
    <location>
        <begin position="805"/>
        <end position="815"/>
    </location>
</feature>
<keyword evidence="1 5" id="KW-0479">Metal-binding</keyword>
<evidence type="ECO:0000313" key="9">
    <source>
        <dbReference type="Proteomes" id="UP001168821"/>
    </source>
</evidence>
<keyword evidence="2" id="KW-0677">Repeat</keyword>
<feature type="compositionally biased region" description="Basic and acidic residues" evidence="6">
    <location>
        <begin position="1002"/>
        <end position="1012"/>
    </location>
</feature>
<feature type="compositionally biased region" description="Low complexity" evidence="6">
    <location>
        <begin position="680"/>
        <end position="694"/>
    </location>
</feature>
<dbReference type="AlphaFoldDB" id="A0AA38IAY4"/>
<evidence type="ECO:0000313" key="8">
    <source>
        <dbReference type="EMBL" id="KAJ3653085.1"/>
    </source>
</evidence>
<dbReference type="InterPro" id="IPR036855">
    <property type="entry name" value="Znf_CCCH_sf"/>
</dbReference>
<evidence type="ECO:0000256" key="3">
    <source>
        <dbReference type="ARBA" id="ARBA00022771"/>
    </source>
</evidence>
<dbReference type="GO" id="GO:0045892">
    <property type="term" value="P:negative regulation of DNA-templated transcription"/>
    <property type="evidence" value="ECO:0007669"/>
    <property type="project" value="InterPro"/>
</dbReference>
<name>A0AA38IAY4_9CUCU</name>
<evidence type="ECO:0000256" key="4">
    <source>
        <dbReference type="ARBA" id="ARBA00022833"/>
    </source>
</evidence>
<feature type="compositionally biased region" description="Basic and acidic residues" evidence="6">
    <location>
        <begin position="145"/>
        <end position="156"/>
    </location>
</feature>
<dbReference type="Proteomes" id="UP001168821">
    <property type="component" value="Unassembled WGS sequence"/>
</dbReference>
<feature type="region of interest" description="Disordered" evidence="6">
    <location>
        <begin position="1"/>
        <end position="105"/>
    </location>
</feature>
<keyword evidence="9" id="KW-1185">Reference proteome</keyword>
<proteinExistence type="predicted"/>
<feature type="region of interest" description="Disordered" evidence="6">
    <location>
        <begin position="661"/>
        <end position="695"/>
    </location>
</feature>
<keyword evidence="4 5" id="KW-0862">Zinc</keyword>
<feature type="compositionally biased region" description="Basic and acidic residues" evidence="6">
    <location>
        <begin position="198"/>
        <end position="215"/>
    </location>
</feature>
<accession>A0AA38IAY4</accession>
<protein>
    <recommendedName>
        <fullName evidence="7">C3H1-type domain-containing protein</fullName>
    </recommendedName>
</protein>
<feature type="compositionally biased region" description="Low complexity" evidence="6">
    <location>
        <begin position="1019"/>
        <end position="1029"/>
    </location>
</feature>
<feature type="domain" description="C3H1-type" evidence="7">
    <location>
        <begin position="289"/>
        <end position="316"/>
    </location>
</feature>
<evidence type="ECO:0000256" key="2">
    <source>
        <dbReference type="ARBA" id="ARBA00022737"/>
    </source>
</evidence>
<evidence type="ECO:0000256" key="1">
    <source>
        <dbReference type="ARBA" id="ARBA00022723"/>
    </source>
</evidence>
<evidence type="ECO:0000256" key="6">
    <source>
        <dbReference type="SAM" id="MobiDB-lite"/>
    </source>
</evidence>
<dbReference type="PANTHER" id="PTHR13119">
    <property type="entry name" value="ZINC FINGER CCCH DOMAIN-CONTAINING PROTEI"/>
    <property type="match status" value="1"/>
</dbReference>
<feature type="compositionally biased region" description="Basic residues" evidence="6">
    <location>
        <begin position="1030"/>
        <end position="1044"/>
    </location>
</feature>
<feature type="zinc finger region" description="C3H1-type" evidence="5">
    <location>
        <begin position="261"/>
        <end position="287"/>
    </location>
</feature>
<feature type="domain" description="C3H1-type" evidence="7">
    <location>
        <begin position="261"/>
        <end position="287"/>
    </location>
</feature>
<feature type="compositionally biased region" description="Basic and acidic residues" evidence="6">
    <location>
        <begin position="668"/>
        <end position="679"/>
    </location>
</feature>
<feature type="compositionally biased region" description="Basic and acidic residues" evidence="6">
    <location>
        <begin position="163"/>
        <end position="182"/>
    </location>
</feature>
<dbReference type="SMART" id="SM00356">
    <property type="entry name" value="ZnF_C3H1"/>
    <property type="match status" value="3"/>
</dbReference>
<feature type="zinc finger region" description="C3H1-type" evidence="5">
    <location>
        <begin position="289"/>
        <end position="316"/>
    </location>
</feature>
<feature type="compositionally biased region" description="Acidic residues" evidence="6">
    <location>
        <begin position="25"/>
        <end position="43"/>
    </location>
</feature>
<dbReference type="InterPro" id="IPR000571">
    <property type="entry name" value="Znf_CCCH"/>
</dbReference>
<dbReference type="PANTHER" id="PTHR13119:SF12">
    <property type="entry name" value="PROTEIN SUPPRESSOR OF SABLE"/>
    <property type="match status" value="1"/>
</dbReference>